<keyword evidence="4" id="KW-1015">Disulfide bond</keyword>
<keyword evidence="3" id="KW-0964">Secreted</keyword>
<reference evidence="5" key="1">
    <citation type="submission" date="2014-11" db="EMBL/GenBank/DDBJ databases">
        <authorList>
            <person name="Amaro Gonzalez C."/>
        </authorList>
    </citation>
    <scope>NUCLEOTIDE SEQUENCE</scope>
</reference>
<dbReference type="InterPro" id="IPR026645">
    <property type="entry name" value="Dermatopontin"/>
</dbReference>
<evidence type="ECO:0000256" key="3">
    <source>
        <dbReference type="ARBA" id="ARBA00022525"/>
    </source>
</evidence>
<protein>
    <submittedName>
        <fullName evidence="5">Uncharacterized protein</fullName>
    </submittedName>
</protein>
<dbReference type="Pfam" id="PF14704">
    <property type="entry name" value="DERM"/>
    <property type="match status" value="1"/>
</dbReference>
<reference evidence="5" key="2">
    <citation type="journal article" date="2015" name="Fish Shellfish Immunol.">
        <title>Early steps in the European eel (Anguilla anguilla)-Vibrio vulnificus interaction in the gills: Role of the RtxA13 toxin.</title>
        <authorList>
            <person name="Callol A."/>
            <person name="Pajuelo D."/>
            <person name="Ebbesson L."/>
            <person name="Teles M."/>
            <person name="MacKenzie S."/>
            <person name="Amaro C."/>
        </authorList>
    </citation>
    <scope>NUCLEOTIDE SEQUENCE</scope>
</reference>
<evidence type="ECO:0000256" key="4">
    <source>
        <dbReference type="ARBA" id="ARBA00023157"/>
    </source>
</evidence>
<evidence type="ECO:0000313" key="5">
    <source>
        <dbReference type="EMBL" id="JAH38242.1"/>
    </source>
</evidence>
<sequence length="28" mass="3645">MESNHENKYEDRRWKFKCCRVNNYCNYN</sequence>
<evidence type="ECO:0000256" key="1">
    <source>
        <dbReference type="ARBA" id="ARBA00004613"/>
    </source>
</evidence>
<comment type="subcellular location">
    <subcellularLocation>
        <location evidence="1">Secreted</location>
    </subcellularLocation>
</comment>
<comment type="similarity">
    <text evidence="2">Belongs to the dermatopontin family.</text>
</comment>
<accession>A0A0E9SAL0</accession>
<dbReference type="GO" id="GO:0005576">
    <property type="term" value="C:extracellular region"/>
    <property type="evidence" value="ECO:0007669"/>
    <property type="project" value="UniProtKB-SubCell"/>
</dbReference>
<organism evidence="5">
    <name type="scientific">Anguilla anguilla</name>
    <name type="common">European freshwater eel</name>
    <name type="synonym">Muraena anguilla</name>
    <dbReference type="NCBI Taxonomy" id="7936"/>
    <lineage>
        <taxon>Eukaryota</taxon>
        <taxon>Metazoa</taxon>
        <taxon>Chordata</taxon>
        <taxon>Craniata</taxon>
        <taxon>Vertebrata</taxon>
        <taxon>Euteleostomi</taxon>
        <taxon>Actinopterygii</taxon>
        <taxon>Neopterygii</taxon>
        <taxon>Teleostei</taxon>
        <taxon>Anguilliformes</taxon>
        <taxon>Anguillidae</taxon>
        <taxon>Anguilla</taxon>
    </lineage>
</organism>
<name>A0A0E9SAL0_ANGAN</name>
<proteinExistence type="inferred from homology"/>
<evidence type="ECO:0000256" key="2">
    <source>
        <dbReference type="ARBA" id="ARBA00008712"/>
    </source>
</evidence>
<dbReference type="EMBL" id="GBXM01070335">
    <property type="protein sequence ID" value="JAH38242.1"/>
    <property type="molecule type" value="Transcribed_RNA"/>
</dbReference>
<dbReference type="AlphaFoldDB" id="A0A0E9SAL0"/>